<comment type="caution">
    <text evidence="2">The sequence shown here is derived from an EMBL/GenBank/DDBJ whole genome shotgun (WGS) entry which is preliminary data.</text>
</comment>
<organism evidence="2 3">
    <name type="scientific">Chaetoceros tenuissimus</name>
    <dbReference type="NCBI Taxonomy" id="426638"/>
    <lineage>
        <taxon>Eukaryota</taxon>
        <taxon>Sar</taxon>
        <taxon>Stramenopiles</taxon>
        <taxon>Ochrophyta</taxon>
        <taxon>Bacillariophyta</taxon>
        <taxon>Coscinodiscophyceae</taxon>
        <taxon>Chaetocerotophycidae</taxon>
        <taxon>Chaetocerotales</taxon>
        <taxon>Chaetocerotaceae</taxon>
        <taxon>Chaetoceros</taxon>
    </lineage>
</organism>
<evidence type="ECO:0000256" key="1">
    <source>
        <dbReference type="SAM" id="MobiDB-lite"/>
    </source>
</evidence>
<evidence type="ECO:0000313" key="2">
    <source>
        <dbReference type="EMBL" id="GFH52062.1"/>
    </source>
</evidence>
<dbReference type="AlphaFoldDB" id="A0AAD3CTQ8"/>
<gene>
    <name evidence="2" type="ORF">CTEN210_08538</name>
</gene>
<feature type="region of interest" description="Disordered" evidence="1">
    <location>
        <begin position="93"/>
        <end position="135"/>
    </location>
</feature>
<sequence length="135" mass="15634">MSEQTSRNEGSCLDSHSSFEERNRKLQQTQGSISALNIEYEKLTNAEILLNELCLKLENDERVLREGLNRCKENEVEKIKRERDRLENDALQNLQNALMNDSEDSDSSSSSSEEDNEIMHMKEEDFGFNDRDVNS</sequence>
<proteinExistence type="predicted"/>
<dbReference type="Proteomes" id="UP001054902">
    <property type="component" value="Unassembled WGS sequence"/>
</dbReference>
<keyword evidence="3" id="KW-1185">Reference proteome</keyword>
<accession>A0AAD3CTQ8</accession>
<name>A0AAD3CTQ8_9STRA</name>
<protein>
    <submittedName>
        <fullName evidence="2">Uncharacterized protein</fullName>
    </submittedName>
</protein>
<feature type="compositionally biased region" description="Basic and acidic residues" evidence="1">
    <location>
        <begin position="117"/>
        <end position="135"/>
    </location>
</feature>
<dbReference type="EMBL" id="BLLK01000045">
    <property type="protein sequence ID" value="GFH52062.1"/>
    <property type="molecule type" value="Genomic_DNA"/>
</dbReference>
<feature type="compositionally biased region" description="Acidic residues" evidence="1">
    <location>
        <begin position="101"/>
        <end position="116"/>
    </location>
</feature>
<feature type="region of interest" description="Disordered" evidence="1">
    <location>
        <begin position="1"/>
        <end position="30"/>
    </location>
</feature>
<reference evidence="2 3" key="1">
    <citation type="journal article" date="2021" name="Sci. Rep.">
        <title>The genome of the diatom Chaetoceros tenuissimus carries an ancient integrated fragment of an extant virus.</title>
        <authorList>
            <person name="Hongo Y."/>
            <person name="Kimura K."/>
            <person name="Takaki Y."/>
            <person name="Yoshida Y."/>
            <person name="Baba S."/>
            <person name="Kobayashi G."/>
            <person name="Nagasaki K."/>
            <person name="Hano T."/>
            <person name="Tomaru Y."/>
        </authorList>
    </citation>
    <scope>NUCLEOTIDE SEQUENCE [LARGE SCALE GENOMIC DNA]</scope>
    <source>
        <strain evidence="2 3">NIES-3715</strain>
    </source>
</reference>
<evidence type="ECO:0000313" key="3">
    <source>
        <dbReference type="Proteomes" id="UP001054902"/>
    </source>
</evidence>